<dbReference type="InterPro" id="IPR002514">
    <property type="entry name" value="Transposase_8"/>
</dbReference>
<evidence type="ECO:0000313" key="2">
    <source>
        <dbReference type="EMBL" id="QBI19167.1"/>
    </source>
</evidence>
<dbReference type="Proteomes" id="UP000291469">
    <property type="component" value="Chromosome"/>
</dbReference>
<feature type="compositionally biased region" description="Basic and acidic residues" evidence="1">
    <location>
        <begin position="75"/>
        <end position="112"/>
    </location>
</feature>
<dbReference type="InterPro" id="IPR036388">
    <property type="entry name" value="WH-like_DNA-bd_sf"/>
</dbReference>
<keyword evidence="3" id="KW-1185">Reference proteome</keyword>
<dbReference type="GO" id="GO:0006313">
    <property type="term" value="P:DNA transposition"/>
    <property type="evidence" value="ECO:0007669"/>
    <property type="project" value="InterPro"/>
</dbReference>
<reference evidence="2 3" key="1">
    <citation type="submission" date="2019-01" db="EMBL/GenBank/DDBJ databases">
        <title>Egibacter rhizosphaerae EGI 80759T.</title>
        <authorList>
            <person name="Chen D.-D."/>
            <person name="Tian Y."/>
            <person name="Jiao J.-Y."/>
            <person name="Zhang X.-T."/>
            <person name="Zhang Y.-G."/>
            <person name="Zhang Y."/>
            <person name="Xiao M."/>
            <person name="Shu W.-S."/>
            <person name="Li W.-J."/>
        </authorList>
    </citation>
    <scope>NUCLEOTIDE SEQUENCE [LARGE SCALE GENOMIC DNA]</scope>
    <source>
        <strain evidence="2 3">EGI 80759</strain>
    </source>
</reference>
<dbReference type="KEGG" id="erz:ER308_06180"/>
<accession>A0A411YDE0</accession>
<gene>
    <name evidence="2" type="ORF">ER308_06180</name>
</gene>
<dbReference type="EMBL" id="CP036402">
    <property type="protein sequence ID" value="QBI19167.1"/>
    <property type="molecule type" value="Genomic_DNA"/>
</dbReference>
<dbReference type="AlphaFoldDB" id="A0A411YDE0"/>
<proteinExistence type="predicted"/>
<evidence type="ECO:0000256" key="1">
    <source>
        <dbReference type="SAM" id="MobiDB-lite"/>
    </source>
</evidence>
<dbReference type="GO" id="GO:0003677">
    <property type="term" value="F:DNA binding"/>
    <property type="evidence" value="ECO:0007669"/>
    <property type="project" value="InterPro"/>
</dbReference>
<dbReference type="Gene3D" id="1.10.10.10">
    <property type="entry name" value="Winged helix-like DNA-binding domain superfamily/Winged helix DNA-binding domain"/>
    <property type="match status" value="1"/>
</dbReference>
<dbReference type="SUPFAM" id="SSF46689">
    <property type="entry name" value="Homeodomain-like"/>
    <property type="match status" value="1"/>
</dbReference>
<organism evidence="2 3">
    <name type="scientific">Egibacter rhizosphaerae</name>
    <dbReference type="NCBI Taxonomy" id="1670831"/>
    <lineage>
        <taxon>Bacteria</taxon>
        <taxon>Bacillati</taxon>
        <taxon>Actinomycetota</taxon>
        <taxon>Nitriliruptoria</taxon>
        <taxon>Egibacterales</taxon>
        <taxon>Egibacteraceae</taxon>
        <taxon>Egibacter</taxon>
    </lineage>
</organism>
<dbReference type="Pfam" id="PF01527">
    <property type="entry name" value="HTH_Tnp_1"/>
    <property type="match status" value="1"/>
</dbReference>
<sequence length="165" mass="17948">MFVLQWGQVVDGGVASAAVVEGLDVGVHGGAGGLAGGPAALRLVTEMGMTPAQAAQDLGCSAQAIRDWRRQAEIDAGEREGLSSDERERLQTENTELKRRNEQLEQEREILNERPPTSPQCQAEGRLGAFARYFAAPPGGWWFVLDLRRFEPGRLGWLDGSTTRS</sequence>
<dbReference type="InterPro" id="IPR009057">
    <property type="entry name" value="Homeodomain-like_sf"/>
</dbReference>
<dbReference type="GO" id="GO:0004803">
    <property type="term" value="F:transposase activity"/>
    <property type="evidence" value="ECO:0007669"/>
    <property type="project" value="InterPro"/>
</dbReference>
<protein>
    <submittedName>
        <fullName evidence="2">Uncharacterized protein</fullName>
    </submittedName>
</protein>
<evidence type="ECO:0000313" key="3">
    <source>
        <dbReference type="Proteomes" id="UP000291469"/>
    </source>
</evidence>
<feature type="region of interest" description="Disordered" evidence="1">
    <location>
        <begin position="75"/>
        <end position="121"/>
    </location>
</feature>
<dbReference type="OrthoDB" id="4426778at2"/>
<name>A0A411YDE0_9ACTN</name>